<feature type="signal peptide" evidence="2">
    <location>
        <begin position="1"/>
        <end position="24"/>
    </location>
</feature>
<protein>
    <recommendedName>
        <fullName evidence="3">ABC transporter substrate-binding protein PnrA-like domain-containing protein</fullName>
    </recommendedName>
</protein>
<reference evidence="4 5" key="2">
    <citation type="submission" date="2013-04" db="EMBL/GenBank/DDBJ databases">
        <title>The Genome Sequence of Bilophila wadsworthia 3_1_6.</title>
        <authorList>
            <consortium name="The Broad Institute Genomics Platform"/>
            <person name="Earl A."/>
            <person name="Ward D."/>
            <person name="Feldgarden M."/>
            <person name="Gevers D."/>
            <person name="Sibley C."/>
            <person name="Strauss J."/>
            <person name="Allen-Vercoe E."/>
            <person name="Walker B."/>
            <person name="Young S."/>
            <person name="Zeng Q."/>
            <person name="Gargeya S."/>
            <person name="Fitzgerald M."/>
            <person name="Haas B."/>
            <person name="Abouelleil A."/>
            <person name="Allen A.W."/>
            <person name="Alvarado L."/>
            <person name="Arachchi H.M."/>
            <person name="Berlin A.M."/>
            <person name="Chapman S.B."/>
            <person name="Gainer-Dewar J."/>
            <person name="Goldberg J."/>
            <person name="Griggs A."/>
            <person name="Gujja S."/>
            <person name="Hansen M."/>
            <person name="Howarth C."/>
            <person name="Imamovic A."/>
            <person name="Ireland A."/>
            <person name="Larimer J."/>
            <person name="McCowan C."/>
            <person name="Murphy C."/>
            <person name="Pearson M."/>
            <person name="Poon T.W."/>
            <person name="Priest M."/>
            <person name="Roberts A."/>
            <person name="Saif S."/>
            <person name="Shea T."/>
            <person name="Sisk P."/>
            <person name="Sykes S."/>
            <person name="Wortman J."/>
            <person name="Nusbaum C."/>
            <person name="Birren B."/>
        </authorList>
    </citation>
    <scope>NUCLEOTIDE SEQUENCE [LARGE SCALE GENOMIC DNA]</scope>
    <source>
        <strain evidence="4 5">3_1_6</strain>
    </source>
</reference>
<feature type="chain" id="PRO_5003203253" description="ABC transporter substrate-binding protein PnrA-like domain-containing protein" evidence="2">
    <location>
        <begin position="25"/>
        <end position="358"/>
    </location>
</feature>
<evidence type="ECO:0000313" key="4">
    <source>
        <dbReference type="EMBL" id="EFV45358.1"/>
    </source>
</evidence>
<dbReference type="InterPro" id="IPR052910">
    <property type="entry name" value="ABC-Purine-Binding"/>
</dbReference>
<gene>
    <name evidence="4" type="ORF">HMPREF0179_00836</name>
</gene>
<dbReference type="OrthoDB" id="9769871at2"/>
<dbReference type="Pfam" id="PF02608">
    <property type="entry name" value="Bmp"/>
    <property type="match status" value="1"/>
</dbReference>
<dbReference type="EMBL" id="ADCP02000001">
    <property type="protein sequence ID" value="EFV45358.1"/>
    <property type="molecule type" value="Genomic_DNA"/>
</dbReference>
<dbReference type="AlphaFoldDB" id="E5Y3S5"/>
<dbReference type="STRING" id="563192.HMPREF0179_00836"/>
<proteinExistence type="predicted"/>
<dbReference type="CDD" id="cd19963">
    <property type="entry name" value="PBP1_BMP-like"/>
    <property type="match status" value="1"/>
</dbReference>
<dbReference type="GeneID" id="78085971"/>
<dbReference type="PANTHER" id="PTHR43208">
    <property type="entry name" value="ABC TRANSPORTER SUBSTRATE-BINDING PROTEIN"/>
    <property type="match status" value="1"/>
</dbReference>
<feature type="domain" description="ABC transporter substrate-binding protein PnrA-like" evidence="3">
    <location>
        <begin position="32"/>
        <end position="325"/>
    </location>
</feature>
<dbReference type="RefSeq" id="WP_005025330.1">
    <property type="nucleotide sequence ID" value="NZ_KE150238.1"/>
</dbReference>
<evidence type="ECO:0000259" key="3">
    <source>
        <dbReference type="Pfam" id="PF02608"/>
    </source>
</evidence>
<evidence type="ECO:0000256" key="2">
    <source>
        <dbReference type="SAM" id="SignalP"/>
    </source>
</evidence>
<evidence type="ECO:0000256" key="1">
    <source>
        <dbReference type="ARBA" id="ARBA00022729"/>
    </source>
</evidence>
<dbReference type="Gene3D" id="3.40.50.2300">
    <property type="match status" value="2"/>
</dbReference>
<reference evidence="4 5" key="1">
    <citation type="submission" date="2010-10" db="EMBL/GenBank/DDBJ databases">
        <authorList>
            <consortium name="The Broad Institute Genome Sequencing Platform"/>
            <person name="Ward D."/>
            <person name="Earl A."/>
            <person name="Feldgarden M."/>
            <person name="Young S.K."/>
            <person name="Gargeya S."/>
            <person name="Zeng Q."/>
            <person name="Alvarado L."/>
            <person name="Berlin A."/>
            <person name="Bochicchio J."/>
            <person name="Chapman S.B."/>
            <person name="Chen Z."/>
            <person name="Freedman E."/>
            <person name="Gellesch M."/>
            <person name="Goldberg J."/>
            <person name="Griggs A."/>
            <person name="Gujja S."/>
            <person name="Heilman E."/>
            <person name="Heiman D."/>
            <person name="Howarth C."/>
            <person name="Mehta T."/>
            <person name="Neiman D."/>
            <person name="Pearson M."/>
            <person name="Roberts A."/>
            <person name="Saif S."/>
            <person name="Shea T."/>
            <person name="Shenoy N."/>
            <person name="Sisk P."/>
            <person name="Stolte C."/>
            <person name="Sykes S."/>
            <person name="White J."/>
            <person name="Yandava C."/>
            <person name="Allen-Vercoe E."/>
            <person name="Sibley C."/>
            <person name="Ambrose C.E."/>
            <person name="Strauss J."/>
            <person name="Daigneault M."/>
            <person name="Haas B."/>
            <person name="Nusbaum C."/>
            <person name="Birren B."/>
        </authorList>
    </citation>
    <scope>NUCLEOTIDE SEQUENCE [LARGE SCALE GENOMIC DNA]</scope>
    <source>
        <strain evidence="4 5">3_1_6</strain>
    </source>
</reference>
<comment type="caution">
    <text evidence="4">The sequence shown here is derived from an EMBL/GenBank/DDBJ whole genome shotgun (WGS) entry which is preliminary data.</text>
</comment>
<dbReference type="eggNOG" id="COG1744">
    <property type="taxonomic scope" value="Bacteria"/>
</dbReference>
<sequence length="358" mass="39238">MRTLVLLMAALFLAAGLASAPAQAIGVQKEMKVGFIYISPIGEGGWSYAHDQARKFLSSLPGVTTSYVESVPEGQDAERIIQNMARKHYDIIFATSFGYMDSMLNVAEQFPNSTFMHCSGYKTAPNMSNYFGRIYQARYLTGLVAGSMTQSNVIGYVAAFPLPEVIRGINAFTLGVRAVNPKAEVRVVWTKSWYDPAMEKSVAKNLIKEGADVIAQHQDSSGPQEAAQEQGTYSIGYNTDMSRVAPRAHMTSAIWSWNPVYENVVEQVRAGTWKNGSFWYGMETGVVDIAPYGPMVPQNVRDLTEAAKADIKSGKLVVFTGPIKDQKGVERIPTGMVPSDKELLGMDWFVEGVIGTID</sequence>
<dbReference type="InterPro" id="IPR003760">
    <property type="entry name" value="PnrA-like"/>
</dbReference>
<accession>E5Y3S5</accession>
<organism evidence="4 5">
    <name type="scientific">Bilophila wadsworthia (strain 3_1_6)</name>
    <dbReference type="NCBI Taxonomy" id="563192"/>
    <lineage>
        <taxon>Bacteria</taxon>
        <taxon>Pseudomonadati</taxon>
        <taxon>Thermodesulfobacteriota</taxon>
        <taxon>Desulfovibrionia</taxon>
        <taxon>Desulfovibrionales</taxon>
        <taxon>Desulfovibrionaceae</taxon>
        <taxon>Bilophila</taxon>
    </lineage>
</organism>
<evidence type="ECO:0000313" key="5">
    <source>
        <dbReference type="Proteomes" id="UP000006034"/>
    </source>
</evidence>
<keyword evidence="1 2" id="KW-0732">Signal</keyword>
<dbReference type="GO" id="GO:0005886">
    <property type="term" value="C:plasma membrane"/>
    <property type="evidence" value="ECO:0007669"/>
    <property type="project" value="InterPro"/>
</dbReference>
<name>E5Y3S5_BILW3</name>
<dbReference type="Proteomes" id="UP000006034">
    <property type="component" value="Unassembled WGS sequence"/>
</dbReference>
<keyword evidence="5" id="KW-1185">Reference proteome</keyword>
<dbReference type="HOGENOM" id="CLU_038813_2_0_7"/>
<dbReference type="PANTHER" id="PTHR43208:SF1">
    <property type="entry name" value="ABC TRANSPORTER SUBSTRATE-BINDING PROTEIN"/>
    <property type="match status" value="1"/>
</dbReference>